<comment type="similarity">
    <text evidence="1">Belongs to the helicase family. RAD25/XPB subfamily.</text>
</comment>
<keyword evidence="13" id="KW-1185">Reference proteome</keyword>
<dbReference type="InterPro" id="IPR001650">
    <property type="entry name" value="Helicase_C-like"/>
</dbReference>
<evidence type="ECO:0000313" key="13">
    <source>
        <dbReference type="Proteomes" id="UP000660668"/>
    </source>
</evidence>
<dbReference type="AlphaFoldDB" id="A0A930VS22"/>
<dbReference type="InterPro" id="IPR050615">
    <property type="entry name" value="ATP-dep_DNA_Helicase"/>
</dbReference>
<dbReference type="Pfam" id="PF04851">
    <property type="entry name" value="ResIII"/>
    <property type="match status" value="1"/>
</dbReference>
<dbReference type="SUPFAM" id="SSF52540">
    <property type="entry name" value="P-loop containing nucleoside triphosphate hydrolases"/>
    <property type="match status" value="2"/>
</dbReference>
<evidence type="ECO:0000256" key="6">
    <source>
        <dbReference type="ARBA" id="ARBA00023235"/>
    </source>
</evidence>
<dbReference type="InterPro" id="IPR014001">
    <property type="entry name" value="Helicase_ATP-bd"/>
</dbReference>
<organism evidence="12 13">
    <name type="scientific">Nocardioides agariphilus</name>
    <dbReference type="NCBI Taxonomy" id="433664"/>
    <lineage>
        <taxon>Bacteria</taxon>
        <taxon>Bacillati</taxon>
        <taxon>Actinomycetota</taxon>
        <taxon>Actinomycetes</taxon>
        <taxon>Propionibacteriales</taxon>
        <taxon>Nocardioidaceae</taxon>
        <taxon>Nocardioides</taxon>
    </lineage>
</organism>
<protein>
    <recommendedName>
        <fullName evidence="8">DNA 3'-5' helicase</fullName>
        <ecNumber evidence="8">5.6.2.4</ecNumber>
    </recommendedName>
</protein>
<keyword evidence="2" id="KW-0547">Nucleotide-binding</keyword>
<dbReference type="Gene3D" id="3.40.50.300">
    <property type="entry name" value="P-loop containing nucleotide triphosphate hydrolases"/>
    <property type="match status" value="2"/>
</dbReference>
<evidence type="ECO:0000256" key="5">
    <source>
        <dbReference type="ARBA" id="ARBA00022840"/>
    </source>
</evidence>
<dbReference type="EMBL" id="JADKPO010000035">
    <property type="protein sequence ID" value="MBF4769958.1"/>
    <property type="molecule type" value="Genomic_DNA"/>
</dbReference>
<dbReference type="Pfam" id="PF13625">
    <property type="entry name" value="Helicase_C_3"/>
    <property type="match status" value="1"/>
</dbReference>
<dbReference type="InterPro" id="IPR032438">
    <property type="entry name" value="ERCC3_RAD25_C"/>
</dbReference>
<dbReference type="GO" id="GO:0043138">
    <property type="term" value="F:3'-5' DNA helicase activity"/>
    <property type="evidence" value="ECO:0007669"/>
    <property type="project" value="UniProtKB-EC"/>
</dbReference>
<reference evidence="12" key="1">
    <citation type="submission" date="2020-11" db="EMBL/GenBank/DDBJ databases">
        <title>Nocardioides cynanchi sp. nov., isolated from soil of rhizosphere of Cynanchum wilfordii.</title>
        <authorList>
            <person name="Lee J.-S."/>
            <person name="Suh M.K."/>
            <person name="Kim J.-S."/>
        </authorList>
    </citation>
    <scope>NUCLEOTIDE SEQUENCE</scope>
    <source>
        <strain evidence="12">KCTC 19276</strain>
    </source>
</reference>
<dbReference type="GO" id="GO:0005524">
    <property type="term" value="F:ATP binding"/>
    <property type="evidence" value="ECO:0007669"/>
    <property type="project" value="UniProtKB-KW"/>
</dbReference>
<dbReference type="PANTHER" id="PTHR11274">
    <property type="entry name" value="RAD25/XP-B DNA REPAIR HELICASE"/>
    <property type="match status" value="1"/>
</dbReference>
<comment type="caution">
    <text evidence="12">The sequence shown here is derived from an EMBL/GenBank/DDBJ whole genome shotgun (WGS) entry which is preliminary data.</text>
</comment>
<evidence type="ECO:0000256" key="8">
    <source>
        <dbReference type="ARBA" id="ARBA00034808"/>
    </source>
</evidence>
<dbReference type="SMART" id="SM00490">
    <property type="entry name" value="HELICc"/>
    <property type="match status" value="1"/>
</dbReference>
<sequence length="547" mass="60752">MNDGPLIVQSDKTLLLEVDHEQAVECRKAIAPFAELERSPEHIHTYRLTPLGLWNARAAGHDAEQVVDTLLTYSRYAVPHSLLVDVAETMARYGRLRLEKHPSHGLVLVSNDRPVLEEVLRAKRVQGMLGARLDDDTVVVHASERGNLKQALLKLGWPAEDFAGYVDGEAHAIDLHEEGWALRAYQREAVDSFWHGGSGVVVLPCGAGKTLVGAAAMAEAQATTLILVTNTVSARQWKDELVRRTSLTPEEIGEYSGSVKEIRPVTIATYQVMTTKRKGVYSHLELLDARDWGLIVYDEVHLLPAPIFRMTANLQARRRLGLTATLVREDGREGDVFSLIGPKRYDAPWKDIEAQGWIAPADCVEVRVTMSQSERLAYATAEPEERYRLASCTPAKTRVAEQLVEMHAGEPTLVIGQYLDQLDELAADLDAPVIKGETPVKERQRLFEAFRTGEISLLVVSKVANFSIDLPEAAVAIQVSGSFGSRQEEAQRLGRLLRPKADGRTARFYAVVARDSVDAEFAQNRQRFLAEQGYAYRITDAEDLFLG</sequence>
<comment type="catalytic activity">
    <reaction evidence="7">
        <text>Couples ATP hydrolysis with the unwinding of duplex DNA by translocating in the 3'-5' direction.</text>
        <dbReference type="EC" id="5.6.2.4"/>
    </reaction>
</comment>
<gene>
    <name evidence="12" type="ORF">ISU10_19475</name>
</gene>
<evidence type="ECO:0000256" key="9">
    <source>
        <dbReference type="ARBA" id="ARBA00048988"/>
    </source>
</evidence>
<dbReference type="NCBIfam" id="NF045503">
    <property type="entry name" value="repair_heli_XPB"/>
    <property type="match status" value="1"/>
</dbReference>
<keyword evidence="5" id="KW-0067">ATP-binding</keyword>
<dbReference type="InterPro" id="IPR027417">
    <property type="entry name" value="P-loop_NTPase"/>
</dbReference>
<dbReference type="PROSITE" id="PS51192">
    <property type="entry name" value="HELICASE_ATP_BIND_1"/>
    <property type="match status" value="1"/>
</dbReference>
<evidence type="ECO:0000256" key="2">
    <source>
        <dbReference type="ARBA" id="ARBA00022741"/>
    </source>
</evidence>
<evidence type="ECO:0000256" key="1">
    <source>
        <dbReference type="ARBA" id="ARBA00006637"/>
    </source>
</evidence>
<evidence type="ECO:0000313" key="12">
    <source>
        <dbReference type="EMBL" id="MBF4769958.1"/>
    </source>
</evidence>
<evidence type="ECO:0000256" key="7">
    <source>
        <dbReference type="ARBA" id="ARBA00034617"/>
    </source>
</evidence>
<evidence type="ECO:0000259" key="11">
    <source>
        <dbReference type="PROSITE" id="PS51194"/>
    </source>
</evidence>
<dbReference type="Pfam" id="PF16203">
    <property type="entry name" value="ERCC3_RAD25_C"/>
    <property type="match status" value="1"/>
</dbReference>
<dbReference type="PANTHER" id="PTHR11274:SF0">
    <property type="entry name" value="GENERAL TRANSCRIPTION AND DNA REPAIR FACTOR IIH HELICASE SUBUNIT XPB"/>
    <property type="match status" value="1"/>
</dbReference>
<proteinExistence type="inferred from homology"/>
<dbReference type="CDD" id="cd18789">
    <property type="entry name" value="SF2_C_XPB"/>
    <property type="match status" value="1"/>
</dbReference>
<dbReference type="PRINTS" id="PR00851">
    <property type="entry name" value="XRODRMPGMNTB"/>
</dbReference>
<dbReference type="PROSITE" id="PS51194">
    <property type="entry name" value="HELICASE_CTER"/>
    <property type="match status" value="1"/>
</dbReference>
<dbReference type="RefSeq" id="WP_194698103.1">
    <property type="nucleotide sequence ID" value="NZ_JADKPO010000035.1"/>
</dbReference>
<dbReference type="InterPro" id="IPR032830">
    <property type="entry name" value="XPB/Ssl2_N"/>
</dbReference>
<evidence type="ECO:0000256" key="4">
    <source>
        <dbReference type="ARBA" id="ARBA00022806"/>
    </source>
</evidence>
<dbReference type="InterPro" id="IPR006935">
    <property type="entry name" value="Helicase/UvrB_N"/>
</dbReference>
<comment type="catalytic activity">
    <reaction evidence="9">
        <text>ATP + H2O = ADP + phosphate + H(+)</text>
        <dbReference type="Rhea" id="RHEA:13065"/>
        <dbReference type="ChEBI" id="CHEBI:15377"/>
        <dbReference type="ChEBI" id="CHEBI:15378"/>
        <dbReference type="ChEBI" id="CHEBI:30616"/>
        <dbReference type="ChEBI" id="CHEBI:43474"/>
        <dbReference type="ChEBI" id="CHEBI:456216"/>
        <dbReference type="EC" id="5.6.2.4"/>
    </reaction>
</comment>
<dbReference type="Proteomes" id="UP000660668">
    <property type="component" value="Unassembled WGS sequence"/>
</dbReference>
<dbReference type="EC" id="5.6.2.4" evidence="8"/>
<dbReference type="GO" id="GO:0016787">
    <property type="term" value="F:hydrolase activity"/>
    <property type="evidence" value="ECO:0007669"/>
    <property type="project" value="UniProtKB-KW"/>
</dbReference>
<evidence type="ECO:0000256" key="3">
    <source>
        <dbReference type="ARBA" id="ARBA00022801"/>
    </source>
</evidence>
<name>A0A930VS22_9ACTN</name>
<accession>A0A930VS22</accession>
<keyword evidence="4 12" id="KW-0347">Helicase</keyword>
<dbReference type="GO" id="GO:0003677">
    <property type="term" value="F:DNA binding"/>
    <property type="evidence" value="ECO:0007669"/>
    <property type="project" value="InterPro"/>
</dbReference>
<feature type="domain" description="Helicase C-terminal" evidence="11">
    <location>
        <begin position="398"/>
        <end position="545"/>
    </location>
</feature>
<evidence type="ECO:0000259" key="10">
    <source>
        <dbReference type="PROSITE" id="PS51192"/>
    </source>
</evidence>
<dbReference type="SMART" id="SM00487">
    <property type="entry name" value="DEXDc"/>
    <property type="match status" value="1"/>
</dbReference>
<keyword evidence="6" id="KW-0413">Isomerase</keyword>
<keyword evidence="3" id="KW-0378">Hydrolase</keyword>
<feature type="domain" description="Helicase ATP-binding" evidence="10">
    <location>
        <begin position="190"/>
        <end position="344"/>
    </location>
</feature>